<feature type="region of interest" description="Disordered" evidence="1">
    <location>
        <begin position="62"/>
        <end position="82"/>
    </location>
</feature>
<proteinExistence type="predicted"/>
<dbReference type="EMBL" id="LSBI01000001">
    <property type="protein sequence ID" value="OAQ94265.1"/>
    <property type="molecule type" value="Genomic_DNA"/>
</dbReference>
<feature type="compositionally biased region" description="Low complexity" evidence="1">
    <location>
        <begin position="69"/>
        <end position="82"/>
    </location>
</feature>
<accession>A0A179HUU5</accession>
<organism evidence="2 3">
    <name type="scientific">Purpureocillium lilacinum</name>
    <name type="common">Paecilomyces lilacinus</name>
    <dbReference type="NCBI Taxonomy" id="33203"/>
    <lineage>
        <taxon>Eukaryota</taxon>
        <taxon>Fungi</taxon>
        <taxon>Dikarya</taxon>
        <taxon>Ascomycota</taxon>
        <taxon>Pezizomycotina</taxon>
        <taxon>Sordariomycetes</taxon>
        <taxon>Hypocreomycetidae</taxon>
        <taxon>Hypocreales</taxon>
        <taxon>Ophiocordycipitaceae</taxon>
        <taxon>Purpureocillium</taxon>
    </lineage>
</organism>
<reference evidence="2 3" key="1">
    <citation type="submission" date="2016-02" db="EMBL/GenBank/DDBJ databases">
        <title>Biosynthesis of antibiotic leucinostatins and their inhibition on Phytophthora in bio-control Purpureocillium lilacinum.</title>
        <authorList>
            <person name="Wang G."/>
            <person name="Liu Z."/>
            <person name="Lin R."/>
            <person name="Li E."/>
            <person name="Mao Z."/>
            <person name="Ling J."/>
            <person name="Yin W."/>
            <person name="Xie B."/>
        </authorList>
    </citation>
    <scope>NUCLEOTIDE SEQUENCE [LARGE SCALE GENOMIC DNA]</scope>
    <source>
        <strain evidence="2">PLFJ-1</strain>
    </source>
</reference>
<evidence type="ECO:0000256" key="1">
    <source>
        <dbReference type="SAM" id="MobiDB-lite"/>
    </source>
</evidence>
<evidence type="ECO:0000313" key="2">
    <source>
        <dbReference type="EMBL" id="OAQ94265.1"/>
    </source>
</evidence>
<protein>
    <submittedName>
        <fullName evidence="2">Uncharacterized protein</fullName>
    </submittedName>
</protein>
<comment type="caution">
    <text evidence="2">The sequence shown here is derived from an EMBL/GenBank/DDBJ whole genome shotgun (WGS) entry which is preliminary data.</text>
</comment>
<gene>
    <name evidence="2" type="ORF">VFPFJ_00374</name>
</gene>
<evidence type="ECO:0000313" key="3">
    <source>
        <dbReference type="Proteomes" id="UP000078340"/>
    </source>
</evidence>
<dbReference type="Proteomes" id="UP000078340">
    <property type="component" value="Unassembled WGS sequence"/>
</dbReference>
<dbReference type="AlphaFoldDB" id="A0A179HUU5"/>
<sequence length="137" mass="15100">MKGEKNRPLWGCGWEEKVKAPEREGRREGEWAEGKSWCCWCCWGGGAAAAAALGWRHCAGTRAQDRPGRGLPSVRSSSRPLSPARLFSGKPWTAVEHTTAAAKYRLTFPHTRTRRSNLAVPVLRASASAWQRAVSRG</sequence>
<name>A0A179HUU5_PURLI</name>